<organism evidence="1 2">
    <name type="scientific">Pleomassaria siparia CBS 279.74</name>
    <dbReference type="NCBI Taxonomy" id="1314801"/>
    <lineage>
        <taxon>Eukaryota</taxon>
        <taxon>Fungi</taxon>
        <taxon>Dikarya</taxon>
        <taxon>Ascomycota</taxon>
        <taxon>Pezizomycotina</taxon>
        <taxon>Dothideomycetes</taxon>
        <taxon>Pleosporomycetidae</taxon>
        <taxon>Pleosporales</taxon>
        <taxon>Pleomassariaceae</taxon>
        <taxon>Pleomassaria</taxon>
    </lineage>
</organism>
<keyword evidence="2" id="KW-1185">Reference proteome</keyword>
<sequence length="153" mass="16380">MTCALMDINTTINMQYLVPVKAFLSATLLASAAPTISSPLERRACSVAYPQSIDFPINYDIHQDVGKTNIVKFPMDYPIAKSDSGLLNVYSTFGANKGSLFGSMALVSSHVATTKFVINSATCDTSAIASDSRVGRVAFPDTKDASFTVTYNC</sequence>
<evidence type="ECO:0000313" key="1">
    <source>
        <dbReference type="EMBL" id="KAF2712568.1"/>
    </source>
</evidence>
<evidence type="ECO:0000313" key="2">
    <source>
        <dbReference type="Proteomes" id="UP000799428"/>
    </source>
</evidence>
<reference evidence="1" key="1">
    <citation type="journal article" date="2020" name="Stud. Mycol.">
        <title>101 Dothideomycetes genomes: a test case for predicting lifestyles and emergence of pathogens.</title>
        <authorList>
            <person name="Haridas S."/>
            <person name="Albert R."/>
            <person name="Binder M."/>
            <person name="Bloem J."/>
            <person name="Labutti K."/>
            <person name="Salamov A."/>
            <person name="Andreopoulos B."/>
            <person name="Baker S."/>
            <person name="Barry K."/>
            <person name="Bills G."/>
            <person name="Bluhm B."/>
            <person name="Cannon C."/>
            <person name="Castanera R."/>
            <person name="Culley D."/>
            <person name="Daum C."/>
            <person name="Ezra D."/>
            <person name="Gonzalez J."/>
            <person name="Henrissat B."/>
            <person name="Kuo A."/>
            <person name="Liang C."/>
            <person name="Lipzen A."/>
            <person name="Lutzoni F."/>
            <person name="Magnuson J."/>
            <person name="Mondo S."/>
            <person name="Nolan M."/>
            <person name="Ohm R."/>
            <person name="Pangilinan J."/>
            <person name="Park H.-J."/>
            <person name="Ramirez L."/>
            <person name="Alfaro M."/>
            <person name="Sun H."/>
            <person name="Tritt A."/>
            <person name="Yoshinaga Y."/>
            <person name="Zwiers L.-H."/>
            <person name="Turgeon B."/>
            <person name="Goodwin S."/>
            <person name="Spatafora J."/>
            <person name="Crous P."/>
            <person name="Grigoriev I."/>
        </authorList>
    </citation>
    <scope>NUCLEOTIDE SEQUENCE</scope>
    <source>
        <strain evidence="1">CBS 279.74</strain>
    </source>
</reference>
<evidence type="ECO:0008006" key="3">
    <source>
        <dbReference type="Google" id="ProtNLM"/>
    </source>
</evidence>
<protein>
    <recommendedName>
        <fullName evidence="3">Ubiquitin 3 binding protein But2 C-terminal domain-containing protein</fullName>
    </recommendedName>
</protein>
<gene>
    <name evidence="1" type="ORF">K504DRAFT_522011</name>
</gene>
<dbReference type="EMBL" id="MU005766">
    <property type="protein sequence ID" value="KAF2712568.1"/>
    <property type="molecule type" value="Genomic_DNA"/>
</dbReference>
<dbReference type="OrthoDB" id="5308323at2759"/>
<accession>A0A6G1KIA9</accession>
<proteinExistence type="predicted"/>
<dbReference type="AlphaFoldDB" id="A0A6G1KIA9"/>
<name>A0A6G1KIA9_9PLEO</name>
<dbReference type="Proteomes" id="UP000799428">
    <property type="component" value="Unassembled WGS sequence"/>
</dbReference>